<gene>
    <name evidence="3" type="ORF">EST38_g2521</name>
</gene>
<feature type="region of interest" description="Disordered" evidence="2">
    <location>
        <begin position="96"/>
        <end position="228"/>
    </location>
</feature>
<evidence type="ECO:0000256" key="2">
    <source>
        <dbReference type="SAM" id="MobiDB-lite"/>
    </source>
</evidence>
<evidence type="ECO:0000313" key="4">
    <source>
        <dbReference type="Proteomes" id="UP000290288"/>
    </source>
</evidence>
<keyword evidence="1" id="KW-0175">Coiled coil</keyword>
<keyword evidence="4" id="KW-1185">Reference proteome</keyword>
<evidence type="ECO:0000313" key="3">
    <source>
        <dbReference type="EMBL" id="RXW23355.1"/>
    </source>
</evidence>
<proteinExistence type="predicted"/>
<dbReference type="Proteomes" id="UP000290288">
    <property type="component" value="Unassembled WGS sequence"/>
</dbReference>
<dbReference type="AlphaFoldDB" id="A0A4Q2DWM0"/>
<dbReference type="OrthoDB" id="3365874at2759"/>
<name>A0A4Q2DWM0_9AGAR</name>
<dbReference type="EMBL" id="SDEE01000044">
    <property type="protein sequence ID" value="RXW23355.1"/>
    <property type="molecule type" value="Genomic_DNA"/>
</dbReference>
<evidence type="ECO:0000256" key="1">
    <source>
        <dbReference type="SAM" id="Coils"/>
    </source>
</evidence>
<evidence type="ECO:0008006" key="5">
    <source>
        <dbReference type="Google" id="ProtNLM"/>
    </source>
</evidence>
<organism evidence="3 4">
    <name type="scientific">Candolleomyces aberdarensis</name>
    <dbReference type="NCBI Taxonomy" id="2316362"/>
    <lineage>
        <taxon>Eukaryota</taxon>
        <taxon>Fungi</taxon>
        <taxon>Dikarya</taxon>
        <taxon>Basidiomycota</taxon>
        <taxon>Agaricomycotina</taxon>
        <taxon>Agaricomycetes</taxon>
        <taxon>Agaricomycetidae</taxon>
        <taxon>Agaricales</taxon>
        <taxon>Agaricineae</taxon>
        <taxon>Psathyrellaceae</taxon>
        <taxon>Candolleomyces</taxon>
    </lineage>
</organism>
<reference evidence="3 4" key="1">
    <citation type="submission" date="2019-01" db="EMBL/GenBank/DDBJ databases">
        <title>Draft genome sequence of Psathyrella aberdarensis IHI B618.</title>
        <authorList>
            <person name="Buettner E."/>
            <person name="Kellner H."/>
        </authorList>
    </citation>
    <scope>NUCLEOTIDE SEQUENCE [LARGE SCALE GENOMIC DNA]</scope>
    <source>
        <strain evidence="3 4">IHI B618</strain>
    </source>
</reference>
<sequence>MTRGRKKDLTIPPTRALTQQRDYRARKAHYVAELEERCRIAEEENVRLRRDLELARASLTVPYLFNPLAIDLSAELTQNITALTTSLGKFQEFAQQHPLPAGPSKGVQLPPIQDCLGSPPPPPPHHRPHSLPLSPIPPPMLRPALHIPDFGPPRGRERLRREDSPSSSSYSNSGDTSSRYELRTSSPESECCGGVFDCTELCEGEANGSQPSPSHTRYLQSDERLPRR</sequence>
<feature type="coiled-coil region" evidence="1">
    <location>
        <begin position="31"/>
        <end position="58"/>
    </location>
</feature>
<comment type="caution">
    <text evidence="3">The sequence shown here is derived from an EMBL/GenBank/DDBJ whole genome shotgun (WGS) entry which is preliminary data.</text>
</comment>
<feature type="compositionally biased region" description="Low complexity" evidence="2">
    <location>
        <begin position="165"/>
        <end position="177"/>
    </location>
</feature>
<accession>A0A4Q2DWM0</accession>
<feature type="compositionally biased region" description="Polar residues" evidence="2">
    <location>
        <begin position="207"/>
        <end position="219"/>
    </location>
</feature>
<feature type="compositionally biased region" description="Basic and acidic residues" evidence="2">
    <location>
        <begin position="154"/>
        <end position="164"/>
    </location>
</feature>
<protein>
    <recommendedName>
        <fullName evidence="5">BZIP domain-containing protein</fullName>
    </recommendedName>
</protein>